<organism evidence="6 7">
    <name type="scientific">Bisbaumannia pacifica</name>
    <dbReference type="NCBI Taxonomy" id="77098"/>
    <lineage>
        <taxon>Bacteria</taxon>
        <taxon>Pseudomonadati</taxon>
        <taxon>Pseudomonadota</taxon>
        <taxon>Gammaproteobacteria</taxon>
        <taxon>Oceanospirillales</taxon>
        <taxon>Halomonadaceae</taxon>
        <taxon>Bisbaumannia</taxon>
    </lineage>
</organism>
<dbReference type="NCBIfam" id="TIGR02794">
    <property type="entry name" value="tolA_full"/>
    <property type="match status" value="1"/>
</dbReference>
<dbReference type="AlphaFoldDB" id="A0ABD4L098"/>
<dbReference type="Proteomes" id="UP000651738">
    <property type="component" value="Unassembled WGS sequence"/>
</dbReference>
<evidence type="ECO:0000256" key="5">
    <source>
        <dbReference type="SAM" id="MobiDB-lite"/>
    </source>
</evidence>
<evidence type="ECO:0000313" key="6">
    <source>
        <dbReference type="EMBL" id="MBH8578886.1"/>
    </source>
</evidence>
<dbReference type="SUPFAM" id="SSF74653">
    <property type="entry name" value="TolA/TonB C-terminal domain"/>
    <property type="match status" value="1"/>
</dbReference>
<sequence>RREEEAERQRQAEEQRRREEEAERQRRAEEQRRREEAARRAAEAAGGSLDSLIASEQEAIANARQATEAANGFQALVRRAVEQAWIIPPGSVDGLEATLALNLLPTGELVGVSVVRGSGDAGFDRSALQAVERAAPFREMRQLPAAAQSQFRQFNLRFRPGDIR</sequence>
<name>A0ABD4L098_9GAMM</name>
<protein>
    <submittedName>
        <fullName evidence="6">Cell envelope integrity protein TolA</fullName>
    </submittedName>
</protein>
<dbReference type="Gene3D" id="3.30.1150.10">
    <property type="match status" value="1"/>
</dbReference>
<evidence type="ECO:0000313" key="7">
    <source>
        <dbReference type="Proteomes" id="UP000651738"/>
    </source>
</evidence>
<proteinExistence type="predicted"/>
<accession>A0ABD4L098</accession>
<dbReference type="Pfam" id="PF13103">
    <property type="entry name" value="TonB_2"/>
    <property type="match status" value="1"/>
</dbReference>
<reference evidence="6 7" key="1">
    <citation type="submission" date="2020-12" db="EMBL/GenBank/DDBJ databases">
        <title>Draft genome sequence of Halomonas pacifica strain CARE-V15.</title>
        <authorList>
            <person name="Vignesh N."/>
            <person name="Thabitha A."/>
            <person name="Saravanan R."/>
            <person name="Manigandan V."/>
        </authorList>
    </citation>
    <scope>NUCLEOTIDE SEQUENCE [LARGE SCALE GENOMIC DNA]</scope>
    <source>
        <strain evidence="6 7">CARE-V15</strain>
    </source>
</reference>
<keyword evidence="2" id="KW-0812">Transmembrane</keyword>
<keyword evidence="3" id="KW-1133">Transmembrane helix</keyword>
<evidence type="ECO:0000256" key="2">
    <source>
        <dbReference type="ARBA" id="ARBA00022692"/>
    </source>
</evidence>
<evidence type="ECO:0000256" key="1">
    <source>
        <dbReference type="ARBA" id="ARBA00004167"/>
    </source>
</evidence>
<dbReference type="EMBL" id="JAEDAF010000001">
    <property type="protein sequence ID" value="MBH8578886.1"/>
    <property type="molecule type" value="Genomic_DNA"/>
</dbReference>
<gene>
    <name evidence="6" type="primary">tolA</name>
    <name evidence="6" type="ORF">I7V36_02160</name>
</gene>
<keyword evidence="4" id="KW-0472">Membrane</keyword>
<feature type="region of interest" description="Disordered" evidence="5">
    <location>
        <begin position="1"/>
        <end position="48"/>
    </location>
</feature>
<dbReference type="RefSeq" id="WP_198056879.1">
    <property type="nucleotide sequence ID" value="NZ_JAEDAF010000001.1"/>
</dbReference>
<dbReference type="InterPro" id="IPR006260">
    <property type="entry name" value="TonB/TolA_C"/>
</dbReference>
<dbReference type="InterPro" id="IPR014161">
    <property type="entry name" value="Tol-Pal_TolA"/>
</dbReference>
<evidence type="ECO:0000256" key="3">
    <source>
        <dbReference type="ARBA" id="ARBA00022989"/>
    </source>
</evidence>
<comment type="caution">
    <text evidence="6">The sequence shown here is derived from an EMBL/GenBank/DDBJ whole genome shotgun (WGS) entry which is preliminary data.</text>
</comment>
<feature type="non-terminal residue" evidence="6">
    <location>
        <position position="1"/>
    </location>
</feature>
<dbReference type="GO" id="GO:0016020">
    <property type="term" value="C:membrane"/>
    <property type="evidence" value="ECO:0007669"/>
    <property type="project" value="UniProtKB-SubCell"/>
</dbReference>
<evidence type="ECO:0000256" key="4">
    <source>
        <dbReference type="ARBA" id="ARBA00023136"/>
    </source>
</evidence>
<feature type="compositionally biased region" description="Basic and acidic residues" evidence="5">
    <location>
        <begin position="1"/>
        <end position="42"/>
    </location>
</feature>
<comment type="subcellular location">
    <subcellularLocation>
        <location evidence="1">Membrane</location>
        <topology evidence="1">Single-pass membrane protein</topology>
    </subcellularLocation>
</comment>
<dbReference type="NCBIfam" id="TIGR01352">
    <property type="entry name" value="tonB_Cterm"/>
    <property type="match status" value="1"/>
</dbReference>